<proteinExistence type="predicted"/>
<keyword evidence="1" id="KW-0808">Transferase</keyword>
<dbReference type="PANTHER" id="PTHR43877:SF2">
    <property type="entry name" value="AMINOALKYLPHOSPHONATE N-ACETYLTRANSFERASE-RELATED"/>
    <property type="match status" value="1"/>
</dbReference>
<dbReference type="EMBL" id="JAAXYH010000020">
    <property type="protein sequence ID" value="NMH67012.1"/>
    <property type="molecule type" value="Genomic_DNA"/>
</dbReference>
<dbReference type="InterPro" id="IPR000182">
    <property type="entry name" value="GNAT_dom"/>
</dbReference>
<dbReference type="AlphaFoldDB" id="A0A972JMZ1"/>
<feature type="domain" description="N-acetyltransferase" evidence="3">
    <location>
        <begin position="1"/>
        <end position="137"/>
    </location>
</feature>
<protein>
    <submittedName>
        <fullName evidence="4">GNAT family N-acetyltransferase</fullName>
    </submittedName>
</protein>
<evidence type="ECO:0000256" key="1">
    <source>
        <dbReference type="ARBA" id="ARBA00022679"/>
    </source>
</evidence>
<dbReference type="CDD" id="cd04301">
    <property type="entry name" value="NAT_SF"/>
    <property type="match status" value="1"/>
</dbReference>
<organism evidence="4 5">
    <name type="scientific">Shewanella salipaludis</name>
    <dbReference type="NCBI Taxonomy" id="2723052"/>
    <lineage>
        <taxon>Bacteria</taxon>
        <taxon>Pseudomonadati</taxon>
        <taxon>Pseudomonadota</taxon>
        <taxon>Gammaproteobacteria</taxon>
        <taxon>Alteromonadales</taxon>
        <taxon>Shewanellaceae</taxon>
        <taxon>Shewanella</taxon>
    </lineage>
</organism>
<dbReference type="InterPro" id="IPR050832">
    <property type="entry name" value="Bact_Acetyltransf"/>
</dbReference>
<keyword evidence="5" id="KW-1185">Reference proteome</keyword>
<dbReference type="PROSITE" id="PS51186">
    <property type="entry name" value="GNAT"/>
    <property type="match status" value="1"/>
</dbReference>
<evidence type="ECO:0000256" key="2">
    <source>
        <dbReference type="ARBA" id="ARBA00023315"/>
    </source>
</evidence>
<keyword evidence="2" id="KW-0012">Acyltransferase</keyword>
<dbReference type="InterPro" id="IPR016181">
    <property type="entry name" value="Acyl_CoA_acyltransferase"/>
</dbReference>
<evidence type="ECO:0000313" key="5">
    <source>
        <dbReference type="Proteomes" id="UP000737113"/>
    </source>
</evidence>
<dbReference type="SUPFAM" id="SSF55729">
    <property type="entry name" value="Acyl-CoA N-acyltransferases (Nat)"/>
    <property type="match status" value="1"/>
</dbReference>
<comment type="caution">
    <text evidence="4">The sequence shown here is derived from an EMBL/GenBank/DDBJ whole genome shotgun (WGS) entry which is preliminary data.</text>
</comment>
<gene>
    <name evidence="4" type="ORF">HC757_17785</name>
</gene>
<reference evidence="4" key="1">
    <citation type="submission" date="2020-04" db="EMBL/GenBank/DDBJ databases">
        <title>Description of Shewanella salipaludis sp. nov., isolated from a salt marsh.</title>
        <authorList>
            <person name="Park S."/>
            <person name="Yoon J.-H."/>
        </authorList>
    </citation>
    <scope>NUCLEOTIDE SEQUENCE</scope>
    <source>
        <strain evidence="4">SHSM-M6</strain>
    </source>
</reference>
<sequence length="137" mass="15878">MTMNFSFDDSPAFAERVKQKIAEFNWQHWQGVERLPLGLKLEDDQGQLLAGLSGRSFGNWLLLDNFWVDSSLRGQGIGERMLNQAECIARDRGCKWVLLDTLEFQARPFYQARGYRVEWTQEAYPSSGCKYFMVKAL</sequence>
<dbReference type="PANTHER" id="PTHR43877">
    <property type="entry name" value="AMINOALKYLPHOSPHONATE N-ACETYLTRANSFERASE-RELATED-RELATED"/>
    <property type="match status" value="1"/>
</dbReference>
<dbReference type="Proteomes" id="UP000737113">
    <property type="component" value="Unassembled WGS sequence"/>
</dbReference>
<accession>A0A972JMZ1</accession>
<dbReference type="RefSeq" id="WP_169565772.1">
    <property type="nucleotide sequence ID" value="NZ_JAAXYH010000020.1"/>
</dbReference>
<evidence type="ECO:0000259" key="3">
    <source>
        <dbReference type="PROSITE" id="PS51186"/>
    </source>
</evidence>
<dbReference type="GO" id="GO:0016747">
    <property type="term" value="F:acyltransferase activity, transferring groups other than amino-acyl groups"/>
    <property type="evidence" value="ECO:0007669"/>
    <property type="project" value="InterPro"/>
</dbReference>
<name>A0A972JMZ1_9GAMM</name>
<dbReference type="Pfam" id="PF00583">
    <property type="entry name" value="Acetyltransf_1"/>
    <property type="match status" value="1"/>
</dbReference>
<evidence type="ECO:0000313" key="4">
    <source>
        <dbReference type="EMBL" id="NMH67012.1"/>
    </source>
</evidence>
<dbReference type="Gene3D" id="3.40.630.30">
    <property type="match status" value="1"/>
</dbReference>